<evidence type="ECO:0000256" key="1">
    <source>
        <dbReference type="ARBA" id="ARBA00004370"/>
    </source>
</evidence>
<keyword evidence="11" id="KW-0175">Coiled coil</keyword>
<keyword evidence="6 10" id="KW-0472">Membrane</keyword>
<dbReference type="EMBL" id="CP021323">
    <property type="protein sequence ID" value="ARS53067.1"/>
    <property type="molecule type" value="Genomic_DNA"/>
</dbReference>
<dbReference type="Gene3D" id="1.20.1600.10">
    <property type="entry name" value="Outer membrane efflux proteins (OEP)"/>
    <property type="match status" value="1"/>
</dbReference>
<name>A0A2Z2HCZ5_9GAMM</name>
<keyword evidence="7 10" id="KW-0564">Palmitate</keyword>
<evidence type="ECO:0000256" key="4">
    <source>
        <dbReference type="ARBA" id="ARBA00022692"/>
    </source>
</evidence>
<evidence type="ECO:0000256" key="8">
    <source>
        <dbReference type="ARBA" id="ARBA00023288"/>
    </source>
</evidence>
<dbReference type="Pfam" id="PF02321">
    <property type="entry name" value="OEP"/>
    <property type="match status" value="2"/>
</dbReference>
<keyword evidence="14" id="KW-1185">Reference proteome</keyword>
<organism evidence="13 14">
    <name type="scientific">Kushneria konosiri</name>
    <dbReference type="NCBI Taxonomy" id="698828"/>
    <lineage>
        <taxon>Bacteria</taxon>
        <taxon>Pseudomonadati</taxon>
        <taxon>Pseudomonadota</taxon>
        <taxon>Gammaproteobacteria</taxon>
        <taxon>Oceanospirillales</taxon>
        <taxon>Halomonadaceae</taxon>
        <taxon>Kushneria</taxon>
    </lineage>
</organism>
<dbReference type="GO" id="GO:0009279">
    <property type="term" value="C:cell outer membrane"/>
    <property type="evidence" value="ECO:0007669"/>
    <property type="project" value="UniProtKB-SubCell"/>
</dbReference>
<dbReference type="SUPFAM" id="SSF56954">
    <property type="entry name" value="Outer membrane efflux proteins (OEP)"/>
    <property type="match status" value="1"/>
</dbReference>
<dbReference type="Gene3D" id="2.20.200.10">
    <property type="entry name" value="Outer membrane efflux proteins (OEP)"/>
    <property type="match status" value="1"/>
</dbReference>
<evidence type="ECO:0000256" key="2">
    <source>
        <dbReference type="ARBA" id="ARBA00007613"/>
    </source>
</evidence>
<dbReference type="PANTHER" id="PTHR30203">
    <property type="entry name" value="OUTER MEMBRANE CATION EFFLUX PROTEIN"/>
    <property type="match status" value="1"/>
</dbReference>
<keyword evidence="4 10" id="KW-0812">Transmembrane</keyword>
<keyword evidence="8 10" id="KW-0449">Lipoprotein</keyword>
<dbReference type="KEGG" id="kus:B9G99_09365"/>
<feature type="region of interest" description="Disordered" evidence="12">
    <location>
        <begin position="1"/>
        <end position="20"/>
    </location>
</feature>
<dbReference type="PANTHER" id="PTHR30203:SF20">
    <property type="entry name" value="MULTIDRUG RESISTANCE OUTER MEMBRANE PROTEIN MDTP-RELATED"/>
    <property type="match status" value="1"/>
</dbReference>
<gene>
    <name evidence="13" type="ORF">B9G99_09365</name>
</gene>
<evidence type="ECO:0000256" key="7">
    <source>
        <dbReference type="ARBA" id="ARBA00023139"/>
    </source>
</evidence>
<keyword evidence="3 10" id="KW-1134">Transmembrane beta strand</keyword>
<evidence type="ECO:0000256" key="6">
    <source>
        <dbReference type="ARBA" id="ARBA00023136"/>
    </source>
</evidence>
<evidence type="ECO:0000256" key="10">
    <source>
        <dbReference type="RuleBase" id="RU362097"/>
    </source>
</evidence>
<proteinExistence type="inferred from homology"/>
<evidence type="ECO:0000313" key="13">
    <source>
        <dbReference type="EMBL" id="ARS53067.1"/>
    </source>
</evidence>
<evidence type="ECO:0000256" key="11">
    <source>
        <dbReference type="SAM" id="Coils"/>
    </source>
</evidence>
<protein>
    <recommendedName>
        <fullName evidence="15">RND transporter</fullName>
    </recommendedName>
</protein>
<evidence type="ECO:0000256" key="3">
    <source>
        <dbReference type="ARBA" id="ARBA00022452"/>
    </source>
</evidence>
<dbReference type="Proteomes" id="UP000250025">
    <property type="component" value="Chromosome"/>
</dbReference>
<sequence>MEGTKGSLNTGPRDTRDGQAYISSAGLSGAEKAGLSPYKVYVYYHGACLPSIESMMPQFPAVLSHRTFARFFAPMVMCVLLSACGAPTMKPVELALREHAPLAGLTHDQDIPGRWPDARWWQGFNDPQLNALIERAMASAPSLDSARARFEIASRQLKGRQADTRAQLEGSARANQSYSHTDLEYPALGLPGFGAGSTGNSQRSNVGLATLSFDWGLDWWGKKRAAIEAALDQRHAARLEQAAAANALQAGITRAYMDWQLRQAQLSQLDMLLDAARESVRITTLRVDRDIENPARLDQGREQVANLEQQRARIDGAAHQDLVQLAALMGVSLDQLDDLTPKPLPPLDTTLPDEAGLELIARRPDIMASRWQVEARMRGIDQARADYYPNVSLSALAGFLRLHPLGTGRNEDVSLASFGPAVTLPIFEGGRLDARYNASRAQLESAIADYNQRVVDAAQDVARQSVAMTRLENQLEAQSQALKSYQHRLELARERDARGVEDPRALIEAQQGLIRERMNRLALDGELLDTRIQLIHALGGGYHGRVPERDTRYLTTDTVTDEP</sequence>
<accession>A0A2Z2HCZ5</accession>
<dbReference type="AlphaFoldDB" id="A0A2Z2HCZ5"/>
<evidence type="ECO:0008006" key="15">
    <source>
        <dbReference type="Google" id="ProtNLM"/>
    </source>
</evidence>
<evidence type="ECO:0000313" key="14">
    <source>
        <dbReference type="Proteomes" id="UP000250025"/>
    </source>
</evidence>
<evidence type="ECO:0000256" key="12">
    <source>
        <dbReference type="SAM" id="MobiDB-lite"/>
    </source>
</evidence>
<dbReference type="InterPro" id="IPR010131">
    <property type="entry name" value="MdtP/NodT-like"/>
</dbReference>
<comment type="subcellular location">
    <subcellularLocation>
        <location evidence="10">Cell outer membrane</location>
        <topology evidence="10">Lipid-anchor</topology>
    </subcellularLocation>
    <subcellularLocation>
        <location evidence="1">Membrane</location>
    </subcellularLocation>
</comment>
<comment type="similarity">
    <text evidence="2 10">Belongs to the outer membrane factor (OMF) (TC 1.B.17) family.</text>
</comment>
<dbReference type="GO" id="GO:0015562">
    <property type="term" value="F:efflux transmembrane transporter activity"/>
    <property type="evidence" value="ECO:0007669"/>
    <property type="project" value="InterPro"/>
</dbReference>
<evidence type="ECO:0000256" key="9">
    <source>
        <dbReference type="ARBA" id="ARBA00037313"/>
    </source>
</evidence>
<reference evidence="13 14" key="1">
    <citation type="journal article" date="2017" name="Int. J. Syst. Evol. Microbiol.">
        <title>Kushneria konosiri sp. nov., isolated from the Korean salt-fermented seafood Daemi-jeot.</title>
        <authorList>
            <person name="Yun J.H."/>
            <person name="Park S.K."/>
            <person name="Lee J.Y."/>
            <person name="Jung M.J."/>
            <person name="Bae J.W."/>
        </authorList>
    </citation>
    <scope>NUCLEOTIDE SEQUENCE [LARGE SCALE GENOMIC DNA]</scope>
    <source>
        <strain evidence="13 14">X49</strain>
    </source>
</reference>
<feature type="coiled-coil region" evidence="11">
    <location>
        <begin position="440"/>
        <end position="495"/>
    </location>
</feature>
<dbReference type="NCBIfam" id="TIGR01845">
    <property type="entry name" value="outer_NodT"/>
    <property type="match status" value="1"/>
</dbReference>
<dbReference type="InterPro" id="IPR003423">
    <property type="entry name" value="OMP_efflux"/>
</dbReference>
<comment type="function">
    <text evidence="9">Could be involved in resistance to puromycin, acriflavine and tetraphenylarsonium chloride.</text>
</comment>
<keyword evidence="5" id="KW-0732">Signal</keyword>
<evidence type="ECO:0000256" key="5">
    <source>
        <dbReference type="ARBA" id="ARBA00022729"/>
    </source>
</evidence>
<feature type="compositionally biased region" description="Polar residues" evidence="12">
    <location>
        <begin position="1"/>
        <end position="12"/>
    </location>
</feature>